<evidence type="ECO:0000256" key="2">
    <source>
        <dbReference type="ARBA" id="ARBA00022448"/>
    </source>
</evidence>
<evidence type="ECO:0000256" key="4">
    <source>
        <dbReference type="ARBA" id="ARBA00022692"/>
    </source>
</evidence>
<dbReference type="GO" id="GO:0015344">
    <property type="term" value="F:siderophore uptake transmembrane transporter activity"/>
    <property type="evidence" value="ECO:0007669"/>
    <property type="project" value="TreeGrafter"/>
</dbReference>
<dbReference type="GO" id="GO:0030246">
    <property type="term" value="F:carbohydrate binding"/>
    <property type="evidence" value="ECO:0007669"/>
    <property type="project" value="InterPro"/>
</dbReference>
<dbReference type="GO" id="GO:0044718">
    <property type="term" value="P:siderophore transmembrane transport"/>
    <property type="evidence" value="ECO:0007669"/>
    <property type="project" value="TreeGrafter"/>
</dbReference>
<dbReference type="InterPro" id="IPR013784">
    <property type="entry name" value="Carb-bd-like_fold"/>
</dbReference>
<protein>
    <submittedName>
        <fullName evidence="9">Carboxypeptidase regulatory-like domain-containing protein</fullName>
    </submittedName>
</protein>
<dbReference type="Gene3D" id="2.40.170.20">
    <property type="entry name" value="TonB-dependent receptor, beta-barrel domain"/>
    <property type="match status" value="1"/>
</dbReference>
<dbReference type="PANTHER" id="PTHR30069:SF46">
    <property type="entry name" value="OAR PROTEIN"/>
    <property type="match status" value="1"/>
</dbReference>
<dbReference type="AlphaFoldDB" id="A0AAU7CYY2"/>
<dbReference type="InterPro" id="IPR036942">
    <property type="entry name" value="Beta-barrel_TonB_sf"/>
</dbReference>
<accession>A0AAU7CYY2</accession>
<dbReference type="Pfam" id="PF13620">
    <property type="entry name" value="CarboxypepD_reg"/>
    <property type="match status" value="1"/>
</dbReference>
<comment type="subcellular location">
    <subcellularLocation>
        <location evidence="1">Cell outer membrane</location>
        <topology evidence="1">Multi-pass membrane protein</topology>
    </subcellularLocation>
</comment>
<dbReference type="InterPro" id="IPR039426">
    <property type="entry name" value="TonB-dep_rcpt-like"/>
</dbReference>
<keyword evidence="9" id="KW-0645">Protease</keyword>
<dbReference type="Gene3D" id="2.60.40.1120">
    <property type="entry name" value="Carboxypeptidase-like, regulatory domain"/>
    <property type="match status" value="1"/>
</dbReference>
<dbReference type="KEGG" id="epl:P4G45_00155"/>
<keyword evidence="6" id="KW-0998">Cell outer membrane</keyword>
<dbReference type="GO" id="GO:0009279">
    <property type="term" value="C:cell outer membrane"/>
    <property type="evidence" value="ECO:0007669"/>
    <property type="project" value="UniProtKB-SubCell"/>
</dbReference>
<evidence type="ECO:0000256" key="6">
    <source>
        <dbReference type="ARBA" id="ARBA00023237"/>
    </source>
</evidence>
<sequence length="1157" mass="123822">MRIRSFAVISAILFVFMVMAGVGFSQTASGNLAGTVKDATGAVIPNATVTAVNEDTNISYSGKGNSSGDVLIPNLPYGNYDVTASSPGFTNYTLKGLHIEVGKSSTANLTLSVSSATSVEVSAVAAVSLDTTSANLTQTFEPAELKILPSATVGLGVLNVSLLSPGVASNGGIGAGTGPSVGGQRPRNNNYTIEGIDNNDKGVTGPLVYIPNDAVGEFSLITNQFSPEFGHSSGGQFSTSVISGTNKFHGAAYEYFQNRNLNAENVPAGQHQPNPRFDYNRYGGQVGGPILKDKLFFFGNYERQTTGQSLQSYVCTPTAAGLTQIQAIPGLNATNVGQYVKYTPASPSQVDASADVACFNQATGPQTISIFSGTGNSGDGSGTGNGPVLSANVGSPSYASGTQYNIPVGNYLVSSPTFINFGALTTSGDWTISPTDNLRVRYLYNSNTQQDTAAALPVFYQPLPLRYHLVSISEFHTFTPNLTNEFRVGFTRFTQTYSAGNYKYPGLDSFPNIYIYDQNGLDYGPDDNAPQTTVQNLYQAVDNISWIKGKHNFKVGFDGRKFIAPQTFTQRVRGDYEYNYLTEYLHDLAPTSFGERSTGNFVYYGDQTALYGYVNDTWRVAPTLTLNYGLRYEFTSVPVGERAQSLNSAASVPGLIKFSSPQPQYTNFAPRVGINYAPDGKTSIRAAFGIAQDVLFDNLGLLSFPPQYSSTNDVGTTPGQPIPGDPNFLTNGGLPAGNGALATFCQDGTGPGTGVPCAQDLSKQRAATAAYMPDQIIPYAETWSLGVQRVFASNYTAEVRYVGTRGIHLPTQIQLNVQPKVNAGNQLFTSLNSPALIETNANASNLAQIVAGSNILPKYAAAGFTGKITSYQPYSGSSYNGLQTNLTRRFQHGFLLNASYTWSKTMDDATAEVFSTVLTPRRPQDSQNVNADYSRSALDRTHRLTVAAVYDLPYFKHSNWLKKNIIGNWEFSPIYTYESPEYATALSGVNSNLNGDSAGIDRPIINPNGKKGTGSGVTPVYSINLASNCGAGVATCNGNLVGYTAINPNAYYIQAGKGTLPTAGRNTLPIRPIDNFDLSASKRINITEGLAIEFQAQAFNVLNHPQYTAGKIDQIDLTSTQGTSTQFQTVSNPAFNHPELLFNPNARQMQLAAKLSF</sequence>
<dbReference type="InterPro" id="IPR057601">
    <property type="entry name" value="Oar-like_b-barrel"/>
</dbReference>
<keyword evidence="4" id="KW-0812">Transmembrane</keyword>
<evidence type="ECO:0000256" key="3">
    <source>
        <dbReference type="ARBA" id="ARBA00022452"/>
    </source>
</evidence>
<proteinExistence type="predicted"/>
<keyword evidence="5" id="KW-0472">Membrane</keyword>
<feature type="signal peptide" evidence="7">
    <location>
        <begin position="1"/>
        <end position="20"/>
    </location>
</feature>
<dbReference type="SUPFAM" id="SSF49452">
    <property type="entry name" value="Starch-binding domain-like"/>
    <property type="match status" value="1"/>
</dbReference>
<evidence type="ECO:0000259" key="8">
    <source>
        <dbReference type="Pfam" id="PF25183"/>
    </source>
</evidence>
<reference evidence="9" key="1">
    <citation type="submission" date="2023-03" db="EMBL/GenBank/DDBJ databases">
        <title>Edaphobacter sp.</title>
        <authorList>
            <person name="Huber K.J."/>
            <person name="Papendorf J."/>
            <person name="Pilke C."/>
            <person name="Bunk B."/>
            <person name="Sproeer C."/>
            <person name="Pester M."/>
        </authorList>
    </citation>
    <scope>NUCLEOTIDE SEQUENCE</scope>
    <source>
        <strain evidence="9">DSM 109919</strain>
    </source>
</reference>
<name>A0AAU7CYY2_9BACT</name>
<evidence type="ECO:0000256" key="5">
    <source>
        <dbReference type="ARBA" id="ARBA00023136"/>
    </source>
</evidence>
<dbReference type="Pfam" id="PF25183">
    <property type="entry name" value="OMP_b-brl_4"/>
    <property type="match status" value="1"/>
</dbReference>
<keyword evidence="9" id="KW-0378">Hydrolase</keyword>
<keyword evidence="7" id="KW-0732">Signal</keyword>
<keyword evidence="3" id="KW-1134">Transmembrane beta strand</keyword>
<evidence type="ECO:0000256" key="7">
    <source>
        <dbReference type="SAM" id="SignalP"/>
    </source>
</evidence>
<organism evidence="9">
    <name type="scientific">Edaphobacter paludis</name>
    <dbReference type="NCBI Taxonomy" id="3035702"/>
    <lineage>
        <taxon>Bacteria</taxon>
        <taxon>Pseudomonadati</taxon>
        <taxon>Acidobacteriota</taxon>
        <taxon>Terriglobia</taxon>
        <taxon>Terriglobales</taxon>
        <taxon>Acidobacteriaceae</taxon>
        <taxon>Edaphobacter</taxon>
    </lineage>
</organism>
<dbReference type="EMBL" id="CP121194">
    <property type="protein sequence ID" value="XBH10168.1"/>
    <property type="molecule type" value="Genomic_DNA"/>
</dbReference>
<feature type="chain" id="PRO_5043515204" evidence="7">
    <location>
        <begin position="21"/>
        <end position="1157"/>
    </location>
</feature>
<keyword evidence="9" id="KW-0121">Carboxypeptidase</keyword>
<dbReference type="GO" id="GO:0004180">
    <property type="term" value="F:carboxypeptidase activity"/>
    <property type="evidence" value="ECO:0007669"/>
    <property type="project" value="UniProtKB-KW"/>
</dbReference>
<dbReference type="SUPFAM" id="SSF56935">
    <property type="entry name" value="Porins"/>
    <property type="match status" value="1"/>
</dbReference>
<evidence type="ECO:0000256" key="1">
    <source>
        <dbReference type="ARBA" id="ARBA00004571"/>
    </source>
</evidence>
<dbReference type="PANTHER" id="PTHR30069">
    <property type="entry name" value="TONB-DEPENDENT OUTER MEMBRANE RECEPTOR"/>
    <property type="match status" value="1"/>
</dbReference>
<keyword evidence="2" id="KW-0813">Transport</keyword>
<feature type="domain" description="TonB-dependent transporter Oar-like beta-barrel" evidence="8">
    <location>
        <begin position="243"/>
        <end position="1150"/>
    </location>
</feature>
<evidence type="ECO:0000313" key="9">
    <source>
        <dbReference type="EMBL" id="XBH10168.1"/>
    </source>
</evidence>
<gene>
    <name evidence="9" type="ORF">P4G45_00155</name>
</gene>
<dbReference type="RefSeq" id="WP_348267673.1">
    <property type="nucleotide sequence ID" value="NZ_CP121194.1"/>
</dbReference>